<dbReference type="InterPro" id="IPR029044">
    <property type="entry name" value="Nucleotide-diphossugar_trans"/>
</dbReference>
<dbReference type="SUPFAM" id="SSF53448">
    <property type="entry name" value="Nucleotide-diphospho-sugar transferases"/>
    <property type="match status" value="1"/>
</dbReference>
<name>A0ABT3ILP9_9BACT</name>
<evidence type="ECO:0000256" key="2">
    <source>
        <dbReference type="ARBA" id="ARBA00022676"/>
    </source>
</evidence>
<evidence type="ECO:0000313" key="7">
    <source>
        <dbReference type="Proteomes" id="UP001207742"/>
    </source>
</evidence>
<evidence type="ECO:0000256" key="1">
    <source>
        <dbReference type="ARBA" id="ARBA00006739"/>
    </source>
</evidence>
<feature type="transmembrane region" description="Helical" evidence="4">
    <location>
        <begin position="20"/>
        <end position="46"/>
    </location>
</feature>
<dbReference type="Gene3D" id="3.90.550.10">
    <property type="entry name" value="Spore Coat Polysaccharide Biosynthesis Protein SpsA, Chain A"/>
    <property type="match status" value="1"/>
</dbReference>
<evidence type="ECO:0000256" key="3">
    <source>
        <dbReference type="ARBA" id="ARBA00022679"/>
    </source>
</evidence>
<feature type="transmembrane region" description="Helical" evidence="4">
    <location>
        <begin position="340"/>
        <end position="362"/>
    </location>
</feature>
<comment type="caution">
    <text evidence="6">The sequence shown here is derived from an EMBL/GenBank/DDBJ whole genome shotgun (WGS) entry which is preliminary data.</text>
</comment>
<keyword evidence="2" id="KW-0328">Glycosyltransferase</keyword>
<keyword evidence="4" id="KW-0812">Transmembrane</keyword>
<keyword evidence="4" id="KW-0472">Membrane</keyword>
<evidence type="ECO:0000256" key="4">
    <source>
        <dbReference type="SAM" id="Phobius"/>
    </source>
</evidence>
<dbReference type="RefSeq" id="WP_264730842.1">
    <property type="nucleotide sequence ID" value="NZ_JAPDNS010000001.1"/>
</dbReference>
<keyword evidence="3" id="KW-0808">Transferase</keyword>
<reference evidence="6 7" key="1">
    <citation type="submission" date="2022-10" db="EMBL/GenBank/DDBJ databases">
        <title>Chitinophaga nivalis PC15 sp. nov., isolated from Pyeongchang county, South Korea.</title>
        <authorList>
            <person name="Trinh H.N."/>
        </authorList>
    </citation>
    <scope>NUCLEOTIDE SEQUENCE [LARGE SCALE GENOMIC DNA]</scope>
    <source>
        <strain evidence="6 7">PC14</strain>
    </source>
</reference>
<gene>
    <name evidence="6" type="ORF">OL497_13370</name>
</gene>
<feature type="transmembrane region" description="Helical" evidence="4">
    <location>
        <begin position="313"/>
        <end position="334"/>
    </location>
</feature>
<dbReference type="CDD" id="cd06439">
    <property type="entry name" value="CESA_like_1"/>
    <property type="match status" value="1"/>
</dbReference>
<feature type="domain" description="Glycosyltransferase 2-like" evidence="5">
    <location>
        <begin position="69"/>
        <end position="226"/>
    </location>
</feature>
<keyword evidence="7" id="KW-1185">Reference proteome</keyword>
<sequence>MTKFALIFYPFAKALTLKIMVVIFWISLFVVFYNYIGYGILLYLLVKGKNFFASRETPASTAIEPAVTLVIAAYNEAGFIAAKIRNTFELDYPQDKLELICITDGSTDQTPDILRNYPRVKLLHEVQRNGKTAALNRAMQHVTTPLVIFCDANTLLNREAIRNIVKHYADETVGGVAGEKKIIRSDNENTAGAGEGIYWKYESFLKRLDADWYTVVGAAGELFSIRTALFQPVEKEVILDDFIISLRINERGYRIAYAPDAYAMETPSSDIREEHKRKVRISAGGFQAIVKLKALLNIFRYPKLSFQYISHRVLRWTLSPLSLLLLLLTNIILVQETAAWWWYGCLVAQLLFYIAAFTGFVLAEKQIKNRLFQIPFYFLFMNIAVYQGFFRYLKGNQSAAWEKSKRR</sequence>
<evidence type="ECO:0000313" key="6">
    <source>
        <dbReference type="EMBL" id="MCW3484893.1"/>
    </source>
</evidence>
<dbReference type="PANTHER" id="PTHR43630">
    <property type="entry name" value="POLY-BETA-1,6-N-ACETYL-D-GLUCOSAMINE SYNTHASE"/>
    <property type="match status" value="1"/>
</dbReference>
<keyword evidence="4" id="KW-1133">Transmembrane helix</keyword>
<dbReference type="Proteomes" id="UP001207742">
    <property type="component" value="Unassembled WGS sequence"/>
</dbReference>
<feature type="transmembrane region" description="Helical" evidence="4">
    <location>
        <begin position="374"/>
        <end position="393"/>
    </location>
</feature>
<accession>A0ABT3ILP9</accession>
<protein>
    <submittedName>
        <fullName evidence="6">Glycosyltransferase family 2 protein</fullName>
    </submittedName>
</protein>
<comment type="similarity">
    <text evidence="1">Belongs to the glycosyltransferase 2 family.</text>
</comment>
<evidence type="ECO:0000259" key="5">
    <source>
        <dbReference type="Pfam" id="PF00535"/>
    </source>
</evidence>
<organism evidence="6 7">
    <name type="scientific">Chitinophaga nivalis</name>
    <dbReference type="NCBI Taxonomy" id="2991709"/>
    <lineage>
        <taxon>Bacteria</taxon>
        <taxon>Pseudomonadati</taxon>
        <taxon>Bacteroidota</taxon>
        <taxon>Chitinophagia</taxon>
        <taxon>Chitinophagales</taxon>
        <taxon>Chitinophagaceae</taxon>
        <taxon>Chitinophaga</taxon>
    </lineage>
</organism>
<proteinExistence type="inferred from homology"/>
<dbReference type="InterPro" id="IPR001173">
    <property type="entry name" value="Glyco_trans_2-like"/>
</dbReference>
<dbReference type="PANTHER" id="PTHR43630:SF1">
    <property type="entry name" value="POLY-BETA-1,6-N-ACETYL-D-GLUCOSAMINE SYNTHASE"/>
    <property type="match status" value="1"/>
</dbReference>
<dbReference type="Pfam" id="PF00535">
    <property type="entry name" value="Glycos_transf_2"/>
    <property type="match status" value="1"/>
</dbReference>
<dbReference type="EMBL" id="JAPDNS010000001">
    <property type="protein sequence ID" value="MCW3484893.1"/>
    <property type="molecule type" value="Genomic_DNA"/>
</dbReference>